<gene>
    <name evidence="6" type="ORF">C2L65_44445</name>
    <name evidence="7" type="ORF">C2L65_45035</name>
</gene>
<name>A0A2I8F4H3_9BURK</name>
<evidence type="ECO:0000256" key="1">
    <source>
        <dbReference type="ARBA" id="ARBA00009437"/>
    </source>
</evidence>
<dbReference type="FunFam" id="1.10.10.10:FF:000001">
    <property type="entry name" value="LysR family transcriptional regulator"/>
    <property type="match status" value="1"/>
</dbReference>
<dbReference type="EMBL" id="CP026114">
    <property type="protein sequence ID" value="AUT66745.1"/>
    <property type="molecule type" value="Genomic_DNA"/>
</dbReference>
<evidence type="ECO:0000313" key="8">
    <source>
        <dbReference type="Proteomes" id="UP000243502"/>
    </source>
</evidence>
<dbReference type="OrthoDB" id="9785974at2"/>
<dbReference type="InterPro" id="IPR000847">
    <property type="entry name" value="LysR_HTH_N"/>
</dbReference>
<dbReference type="PROSITE" id="PS50931">
    <property type="entry name" value="HTH_LYSR"/>
    <property type="match status" value="1"/>
</dbReference>
<reference evidence="7 8" key="1">
    <citation type="submission" date="2018-01" db="EMBL/GenBank/DDBJ databases">
        <title>Species boundaries and ecological features among Paraburkholderia terrae DSMZ17804T, P. hospita DSMZ17164T and P. caribensis DSMZ13236T.</title>
        <authorList>
            <person name="Pratama A.A."/>
        </authorList>
    </citation>
    <scope>NUCLEOTIDE SEQUENCE [LARGE SCALE GENOMIC DNA]</scope>
    <source>
        <strain evidence="7 8">DSM 17804</strain>
    </source>
</reference>
<comment type="similarity">
    <text evidence="1">Belongs to the LysR transcriptional regulatory family.</text>
</comment>
<dbReference type="AlphaFoldDB" id="A0A2I8F4H3"/>
<dbReference type="SUPFAM" id="SSF53850">
    <property type="entry name" value="Periplasmic binding protein-like II"/>
    <property type="match status" value="1"/>
</dbReference>
<dbReference type="InterPro" id="IPR005119">
    <property type="entry name" value="LysR_subst-bd"/>
</dbReference>
<dbReference type="CDD" id="cd08421">
    <property type="entry name" value="PBP2_LTTR_like_1"/>
    <property type="match status" value="1"/>
</dbReference>
<dbReference type="KEGG" id="pter:C2L65_45035"/>
<evidence type="ECO:0000313" key="7">
    <source>
        <dbReference type="EMBL" id="AUT66745.1"/>
    </source>
</evidence>
<dbReference type="Proteomes" id="UP000243502">
    <property type="component" value="Chromosome 4"/>
</dbReference>
<sequence>MHFGLVDLQTFAAVAEAGSLTHGAARVNLSLAAVSARIRQMEEAVGVPLLERRPHGIRVTEAGQTFLRHARVTLGALQRMTDDLAQLSQGMRGTIRILSNTNALVETLPGPLSRFLCDNPNINIEIEQRPSDEIIAAIAEGVADIGIIASPPEGVALTTFPFATDRLCAVVPAVDERFALQREIAFADLIEADFVGHERGSSIQVFLENQAKRLYRTLRHRIQLGNFESICRLVENGVGVAVIPESAARRFQRSMRVRLLRITDAWAVRKILICVNDLEQLPSSTRRLVEHLAHLGAASG</sequence>
<dbReference type="Pfam" id="PF03466">
    <property type="entry name" value="LysR_substrate"/>
    <property type="match status" value="1"/>
</dbReference>
<dbReference type="Gene3D" id="3.40.190.290">
    <property type="match status" value="1"/>
</dbReference>
<dbReference type="KEGG" id="pter:C2L65_44445"/>
<dbReference type="Gene3D" id="1.10.10.10">
    <property type="entry name" value="Winged helix-like DNA-binding domain superfamily/Winged helix DNA-binding domain"/>
    <property type="match status" value="1"/>
</dbReference>
<dbReference type="Pfam" id="PF00126">
    <property type="entry name" value="HTH_1"/>
    <property type="match status" value="1"/>
</dbReference>
<proteinExistence type="inferred from homology"/>
<dbReference type="PANTHER" id="PTHR30419">
    <property type="entry name" value="HTH-TYPE TRANSCRIPTIONAL REGULATOR YBHD"/>
    <property type="match status" value="1"/>
</dbReference>
<feature type="domain" description="HTH lysR-type" evidence="5">
    <location>
        <begin position="7"/>
        <end position="60"/>
    </location>
</feature>
<keyword evidence="3" id="KW-0238">DNA-binding</keyword>
<accession>A0A2I8F4H3</accession>
<dbReference type="InterPro" id="IPR036390">
    <property type="entry name" value="WH_DNA-bd_sf"/>
</dbReference>
<dbReference type="EMBL" id="CP026114">
    <property type="protein sequence ID" value="AUT66653.1"/>
    <property type="molecule type" value="Genomic_DNA"/>
</dbReference>
<dbReference type="GO" id="GO:0003700">
    <property type="term" value="F:DNA-binding transcription factor activity"/>
    <property type="evidence" value="ECO:0007669"/>
    <property type="project" value="InterPro"/>
</dbReference>
<evidence type="ECO:0000313" key="6">
    <source>
        <dbReference type="EMBL" id="AUT66653.1"/>
    </source>
</evidence>
<evidence type="ECO:0000256" key="4">
    <source>
        <dbReference type="ARBA" id="ARBA00023163"/>
    </source>
</evidence>
<dbReference type="GO" id="GO:0003677">
    <property type="term" value="F:DNA binding"/>
    <property type="evidence" value="ECO:0007669"/>
    <property type="project" value="UniProtKB-KW"/>
</dbReference>
<evidence type="ECO:0000259" key="5">
    <source>
        <dbReference type="PROSITE" id="PS50931"/>
    </source>
</evidence>
<dbReference type="InterPro" id="IPR036388">
    <property type="entry name" value="WH-like_DNA-bd_sf"/>
</dbReference>
<dbReference type="SUPFAM" id="SSF46785">
    <property type="entry name" value="Winged helix' DNA-binding domain"/>
    <property type="match status" value="1"/>
</dbReference>
<dbReference type="GO" id="GO:0005829">
    <property type="term" value="C:cytosol"/>
    <property type="evidence" value="ECO:0007669"/>
    <property type="project" value="TreeGrafter"/>
</dbReference>
<organism evidence="7 8">
    <name type="scientific">Paraburkholderia terrae</name>
    <dbReference type="NCBI Taxonomy" id="311230"/>
    <lineage>
        <taxon>Bacteria</taxon>
        <taxon>Pseudomonadati</taxon>
        <taxon>Pseudomonadota</taxon>
        <taxon>Betaproteobacteria</taxon>
        <taxon>Burkholderiales</taxon>
        <taxon>Burkholderiaceae</taxon>
        <taxon>Paraburkholderia</taxon>
    </lineage>
</organism>
<evidence type="ECO:0000256" key="2">
    <source>
        <dbReference type="ARBA" id="ARBA00023015"/>
    </source>
</evidence>
<evidence type="ECO:0000256" key="3">
    <source>
        <dbReference type="ARBA" id="ARBA00023125"/>
    </source>
</evidence>
<keyword evidence="2" id="KW-0805">Transcription regulation</keyword>
<protein>
    <submittedName>
        <fullName evidence="7">LysR family transcriptional regulator</fullName>
    </submittedName>
</protein>
<dbReference type="PANTHER" id="PTHR30419:SF2">
    <property type="entry name" value="LYSR FAMILY TRANSCRIPTIONAL REGULATOR"/>
    <property type="match status" value="1"/>
</dbReference>
<keyword evidence="4" id="KW-0804">Transcription</keyword>
<dbReference type="InterPro" id="IPR050950">
    <property type="entry name" value="HTH-type_LysR_regulators"/>
</dbReference>